<evidence type="ECO:0000313" key="4">
    <source>
        <dbReference type="Proteomes" id="UP000297258"/>
    </source>
</evidence>
<protein>
    <submittedName>
        <fullName evidence="3">Efflux transporter outer membrane subunit</fullName>
    </submittedName>
</protein>
<keyword evidence="2" id="KW-1134">Transmembrane beta strand</keyword>
<dbReference type="AlphaFoldDB" id="A0A4Y9SM17"/>
<dbReference type="InterPro" id="IPR010131">
    <property type="entry name" value="MdtP/NodT-like"/>
</dbReference>
<feature type="signal peptide" evidence="2">
    <location>
        <begin position="1"/>
        <end position="26"/>
    </location>
</feature>
<reference evidence="3 4" key="1">
    <citation type="submission" date="2019-03" db="EMBL/GenBank/DDBJ databases">
        <title>Draft genome of Massilia hortus sp. nov., a novel bacterial species of the Oxalobacteraceae family.</title>
        <authorList>
            <person name="Peta V."/>
            <person name="Raths R."/>
            <person name="Bucking H."/>
        </authorList>
    </citation>
    <scope>NUCLEOTIDE SEQUENCE [LARGE SCALE GENOMIC DNA]</scope>
    <source>
        <strain evidence="3 4">ONC3</strain>
    </source>
</reference>
<dbReference type="EMBL" id="SPUM01000148">
    <property type="protein sequence ID" value="TFW27588.1"/>
    <property type="molecule type" value="Genomic_DNA"/>
</dbReference>
<keyword evidence="2" id="KW-0472">Membrane</keyword>
<dbReference type="GO" id="GO:0005886">
    <property type="term" value="C:plasma membrane"/>
    <property type="evidence" value="ECO:0007669"/>
    <property type="project" value="UniProtKB-SubCell"/>
</dbReference>
<organism evidence="3 4">
    <name type="scientific">Massilia horti</name>
    <dbReference type="NCBI Taxonomy" id="2562153"/>
    <lineage>
        <taxon>Bacteria</taxon>
        <taxon>Pseudomonadati</taxon>
        <taxon>Pseudomonadota</taxon>
        <taxon>Betaproteobacteria</taxon>
        <taxon>Burkholderiales</taxon>
        <taxon>Oxalobacteraceae</taxon>
        <taxon>Telluria group</taxon>
        <taxon>Massilia</taxon>
    </lineage>
</organism>
<dbReference type="GO" id="GO:0015562">
    <property type="term" value="F:efflux transmembrane transporter activity"/>
    <property type="evidence" value="ECO:0007669"/>
    <property type="project" value="InterPro"/>
</dbReference>
<comment type="caution">
    <text evidence="3">The sequence shown here is derived from an EMBL/GenBank/DDBJ whole genome shotgun (WGS) entry which is preliminary data.</text>
</comment>
<comment type="subcellular location">
    <subcellularLocation>
        <location evidence="2">Cell membrane</location>
        <topology evidence="2">Lipid-anchor</topology>
    </subcellularLocation>
</comment>
<dbReference type="InterPro" id="IPR003423">
    <property type="entry name" value="OMP_efflux"/>
</dbReference>
<keyword evidence="2" id="KW-0449">Lipoprotein</keyword>
<dbReference type="NCBIfam" id="TIGR01845">
    <property type="entry name" value="outer_NodT"/>
    <property type="match status" value="1"/>
</dbReference>
<dbReference type="Pfam" id="PF02321">
    <property type="entry name" value="OEP"/>
    <property type="match status" value="2"/>
</dbReference>
<feature type="chain" id="PRO_5021479414" evidence="2">
    <location>
        <begin position="27"/>
        <end position="475"/>
    </location>
</feature>
<evidence type="ECO:0000313" key="3">
    <source>
        <dbReference type="EMBL" id="TFW27588.1"/>
    </source>
</evidence>
<dbReference type="Proteomes" id="UP000297258">
    <property type="component" value="Unassembled WGS sequence"/>
</dbReference>
<comment type="similarity">
    <text evidence="1 2">Belongs to the outer membrane factor (OMF) (TC 1.B.17) family.</text>
</comment>
<keyword evidence="2" id="KW-0812">Transmembrane</keyword>
<dbReference type="Gene3D" id="2.20.200.10">
    <property type="entry name" value="Outer membrane efflux proteins (OEP)"/>
    <property type="match status" value="1"/>
</dbReference>
<proteinExistence type="inferred from homology"/>
<accession>A0A4Y9SM17</accession>
<keyword evidence="2" id="KW-0732">Signal</keyword>
<keyword evidence="2" id="KW-0564">Palmitate</keyword>
<evidence type="ECO:0000256" key="2">
    <source>
        <dbReference type="RuleBase" id="RU362097"/>
    </source>
</evidence>
<dbReference type="RefSeq" id="WP_135192077.1">
    <property type="nucleotide sequence ID" value="NZ_SPUM01000148.1"/>
</dbReference>
<dbReference type="Gene3D" id="1.20.1600.10">
    <property type="entry name" value="Outer membrane efflux proteins (OEP)"/>
    <property type="match status" value="1"/>
</dbReference>
<dbReference type="PANTHER" id="PTHR30203:SF33">
    <property type="entry name" value="BLR4455 PROTEIN"/>
    <property type="match status" value="1"/>
</dbReference>
<gene>
    <name evidence="3" type="ORF">E4O92_23560</name>
</gene>
<dbReference type="PROSITE" id="PS51257">
    <property type="entry name" value="PROKAR_LIPOPROTEIN"/>
    <property type="match status" value="1"/>
</dbReference>
<evidence type="ECO:0000256" key="1">
    <source>
        <dbReference type="ARBA" id="ARBA00007613"/>
    </source>
</evidence>
<dbReference type="SUPFAM" id="SSF56954">
    <property type="entry name" value="Outer membrane efflux proteins (OEP)"/>
    <property type="match status" value="1"/>
</dbReference>
<sequence>MRRAAGKARVGAALLLALVLAGCGMAPQKPPASTLVMPPAWRTPVVGPESKVERDWWRAFDDPALDALVRKALEHNADLRTARSRLQEYRARVIVAQSAQRPELNANLSPSKSRLIGPFGTPIQIAAITGGVTASYEVDLSGALAATTAAARFDYQTQQAAADAAALSVAATVASGYLNLRGLDAQLVVAHDTLISRQRSFDLARRQFEVGYSSRLELAQAEAELHTAAGVVPQLEQAIGEQENALSVLVGDNPGPVARGRTLSELNAPSIAPGLPSELLRRRPDIAQAEQAVAAADANLAAARDKLLPSLSLNASYGMYAYSLKQLVQEPFQLWSIGASVLAPLFNGGRLRAQADIAASLRDRAVFAYESVVRNAFAETENSLDAIERLGDQLREAQARQLVQAEVLRVAHKRYANGYASYLEELDAQRNLFSAQINVLQLRQNLLAAHVNLYRALGGGWTPGRAKDSEGNRAP</sequence>
<keyword evidence="4" id="KW-1185">Reference proteome</keyword>
<dbReference type="OrthoDB" id="9770517at2"/>
<name>A0A4Y9SM17_9BURK</name>
<dbReference type="PANTHER" id="PTHR30203">
    <property type="entry name" value="OUTER MEMBRANE CATION EFFLUX PROTEIN"/>
    <property type="match status" value="1"/>
</dbReference>